<reference evidence="1" key="1">
    <citation type="submission" date="2022-04" db="EMBL/GenBank/DDBJ databases">
        <title>Chromosome-scale genome assembly of Holotrichia oblita Faldermann.</title>
        <authorList>
            <person name="Rongchong L."/>
        </authorList>
    </citation>
    <scope>NUCLEOTIDE SEQUENCE</scope>
    <source>
        <strain evidence="1">81SQS9</strain>
    </source>
</reference>
<comment type="caution">
    <text evidence="1">The sequence shown here is derived from an EMBL/GenBank/DDBJ whole genome shotgun (WGS) entry which is preliminary data.</text>
</comment>
<dbReference type="Proteomes" id="UP001056778">
    <property type="component" value="Chromosome 2"/>
</dbReference>
<dbReference type="EMBL" id="CM043016">
    <property type="protein sequence ID" value="KAI4467480.1"/>
    <property type="molecule type" value="Genomic_DNA"/>
</dbReference>
<keyword evidence="2" id="KW-1185">Reference proteome</keyword>
<protein>
    <submittedName>
        <fullName evidence="1">Chitin binding peritrophin-a</fullName>
    </submittedName>
</protein>
<gene>
    <name evidence="1" type="ORF">MML48_2g00001161</name>
</gene>
<evidence type="ECO:0000313" key="2">
    <source>
        <dbReference type="Proteomes" id="UP001056778"/>
    </source>
</evidence>
<name>A0ACB9TL10_HOLOL</name>
<organism evidence="1 2">
    <name type="scientific">Holotrichia oblita</name>
    <name type="common">Chafer beetle</name>
    <dbReference type="NCBI Taxonomy" id="644536"/>
    <lineage>
        <taxon>Eukaryota</taxon>
        <taxon>Metazoa</taxon>
        <taxon>Ecdysozoa</taxon>
        <taxon>Arthropoda</taxon>
        <taxon>Hexapoda</taxon>
        <taxon>Insecta</taxon>
        <taxon>Pterygota</taxon>
        <taxon>Neoptera</taxon>
        <taxon>Endopterygota</taxon>
        <taxon>Coleoptera</taxon>
        <taxon>Polyphaga</taxon>
        <taxon>Scarabaeiformia</taxon>
        <taxon>Scarabaeidae</taxon>
        <taxon>Melolonthinae</taxon>
        <taxon>Holotrichia</taxon>
    </lineage>
</organism>
<proteinExistence type="predicted"/>
<evidence type="ECO:0000313" key="1">
    <source>
        <dbReference type="EMBL" id="KAI4467480.1"/>
    </source>
</evidence>
<accession>A0ACB9TL10</accession>
<sequence length="719" mass="78564">MLFTLNFYYILLFTIFYRPRLVYYTMLLFLGSTPLGTCPSNNNAVVLLPDDENCQIFYQCDWGTPVLKYCTASLNFNAITYECDYPENVNCDRSGVVNPQPEGTGPLVECPTNSNYATYIPDKSDCTIYYVCNFGKPIQQKCPDGLYYDGTIWACTYENQAKCYTYVPIDEDTGVTEVEDNEEEEEEEVEVEGSGPIGTCPELTGDVDVLLPDGENCGIFYKCDNGIPVLMQCPDDLYFNTETDECDYPENVNCDRTGGGDVTPPTEEGGATGPVISCPSDGVYLPDKTDCTVYYVCSFGNAIPMKCPDGLYYDGTIWGCTYEYDAVCYTYEPKDSEETGPGQVPEGSGPIGTCPEITGEVDVLLPDGENCAIFYKCANGVPVAMDCPAGLNFNTKTDQCDYPENVNCDRTAGTDEEDNKEEESDETIVGSGPIGTCPEVTGDVDVLLPDGENCGIFYKCAHGVPVAMACPAGLYFNTNTDQCDYPENVNCDRTAGTDEEEDEIEEENSKETITGSGPIGTCPEVTGDVDVLLPDGENCGIFYKCANGVPVAMNCPAGLNFNTKTDQCDFPENVNCDRTAGTDEDKSQETINGSGPVGTCPEITGDVDVLLPDGENCAIFYKCDNGVPVVMDCPDDLYFNTETDECDHPENVNCDRTDVPSVDEQLWVGECPEYSTVDVYLPSKNDPHKFYVCVGTTPVEMECPAKLVFVLALQRCDYA</sequence>